<organism evidence="2 3">
    <name type="scientific">Candidatus Lambdaproteobacteria bacterium RIFOXYD2_FULL_50_16</name>
    <dbReference type="NCBI Taxonomy" id="1817772"/>
    <lineage>
        <taxon>Bacteria</taxon>
        <taxon>Pseudomonadati</taxon>
        <taxon>Pseudomonadota</taxon>
        <taxon>Candidatus Lambdaproteobacteria</taxon>
    </lineage>
</organism>
<dbReference type="PANTHER" id="PTHR33221">
    <property type="entry name" value="WINGED HELIX-TURN-HELIX TRANSCRIPTIONAL REGULATOR, RRF2 FAMILY"/>
    <property type="match status" value="1"/>
</dbReference>
<dbReference type="PROSITE" id="PS51197">
    <property type="entry name" value="HTH_RRF2_2"/>
    <property type="match status" value="1"/>
</dbReference>
<sequence>MLSISSKCRYGILAVLALGENHGGGLMQIKDIATAKNVPRQYLEQIFNRLVNAGIVNSVRGKKGGYRLAHSPEKITIFDLVEVLEGGVQLVGINEPQDAVSELFGRAQVSLKKTFEITLADLIVRQQALLENVMFHI</sequence>
<dbReference type="AlphaFoldDB" id="A0A1F6G9F6"/>
<dbReference type="NCBIfam" id="TIGR00738">
    <property type="entry name" value="rrf2_super"/>
    <property type="match status" value="1"/>
</dbReference>
<dbReference type="SUPFAM" id="SSF46785">
    <property type="entry name" value="Winged helix' DNA-binding domain"/>
    <property type="match status" value="1"/>
</dbReference>
<reference evidence="2 3" key="1">
    <citation type="journal article" date="2016" name="Nat. Commun.">
        <title>Thousands of microbial genomes shed light on interconnected biogeochemical processes in an aquifer system.</title>
        <authorList>
            <person name="Anantharaman K."/>
            <person name="Brown C.T."/>
            <person name="Hug L.A."/>
            <person name="Sharon I."/>
            <person name="Castelle C.J."/>
            <person name="Probst A.J."/>
            <person name="Thomas B.C."/>
            <person name="Singh A."/>
            <person name="Wilkins M.J."/>
            <person name="Karaoz U."/>
            <person name="Brodie E.L."/>
            <person name="Williams K.H."/>
            <person name="Hubbard S.S."/>
            <person name="Banfield J.F."/>
        </authorList>
    </citation>
    <scope>NUCLEOTIDE SEQUENCE [LARGE SCALE GENOMIC DNA]</scope>
</reference>
<dbReference type="InterPro" id="IPR000944">
    <property type="entry name" value="Tscrpt_reg_Rrf2"/>
</dbReference>
<protein>
    <recommendedName>
        <fullName evidence="4">Rrf2 family transcriptional regulator</fullName>
    </recommendedName>
</protein>
<evidence type="ECO:0000256" key="1">
    <source>
        <dbReference type="ARBA" id="ARBA00023125"/>
    </source>
</evidence>
<dbReference type="InterPro" id="IPR036388">
    <property type="entry name" value="WH-like_DNA-bd_sf"/>
</dbReference>
<dbReference type="PROSITE" id="PS01332">
    <property type="entry name" value="HTH_RRF2_1"/>
    <property type="match status" value="1"/>
</dbReference>
<comment type="caution">
    <text evidence="2">The sequence shown here is derived from an EMBL/GenBank/DDBJ whole genome shotgun (WGS) entry which is preliminary data.</text>
</comment>
<evidence type="ECO:0008006" key="4">
    <source>
        <dbReference type="Google" id="ProtNLM"/>
    </source>
</evidence>
<accession>A0A1F6G9F6</accession>
<evidence type="ECO:0000313" key="3">
    <source>
        <dbReference type="Proteomes" id="UP000178449"/>
    </source>
</evidence>
<dbReference type="GO" id="GO:0003677">
    <property type="term" value="F:DNA binding"/>
    <property type="evidence" value="ECO:0007669"/>
    <property type="project" value="UniProtKB-KW"/>
</dbReference>
<dbReference type="GO" id="GO:0003700">
    <property type="term" value="F:DNA-binding transcription factor activity"/>
    <property type="evidence" value="ECO:0007669"/>
    <property type="project" value="TreeGrafter"/>
</dbReference>
<dbReference type="Gene3D" id="1.10.10.10">
    <property type="entry name" value="Winged helix-like DNA-binding domain superfamily/Winged helix DNA-binding domain"/>
    <property type="match status" value="1"/>
</dbReference>
<evidence type="ECO:0000313" key="2">
    <source>
        <dbReference type="EMBL" id="OGG94735.1"/>
    </source>
</evidence>
<dbReference type="STRING" id="1817772.A2527_05930"/>
<dbReference type="PANTHER" id="PTHR33221:SF5">
    <property type="entry name" value="HTH-TYPE TRANSCRIPTIONAL REGULATOR ISCR"/>
    <property type="match status" value="1"/>
</dbReference>
<keyword evidence="1" id="KW-0238">DNA-binding</keyword>
<proteinExistence type="predicted"/>
<name>A0A1F6G9F6_9PROT</name>
<dbReference type="Proteomes" id="UP000178449">
    <property type="component" value="Unassembled WGS sequence"/>
</dbReference>
<gene>
    <name evidence="2" type="ORF">A2527_05930</name>
</gene>
<dbReference type="GO" id="GO:0005829">
    <property type="term" value="C:cytosol"/>
    <property type="evidence" value="ECO:0007669"/>
    <property type="project" value="TreeGrafter"/>
</dbReference>
<dbReference type="InterPro" id="IPR030489">
    <property type="entry name" value="TR_Rrf2-type_CS"/>
</dbReference>
<dbReference type="EMBL" id="MFNE01000035">
    <property type="protein sequence ID" value="OGG94735.1"/>
    <property type="molecule type" value="Genomic_DNA"/>
</dbReference>
<dbReference type="Pfam" id="PF02082">
    <property type="entry name" value="Rrf2"/>
    <property type="match status" value="1"/>
</dbReference>
<dbReference type="InterPro" id="IPR036390">
    <property type="entry name" value="WH_DNA-bd_sf"/>
</dbReference>